<dbReference type="InterPro" id="IPR050361">
    <property type="entry name" value="MPP/UQCRC_Complex"/>
</dbReference>
<dbReference type="PROSITE" id="PS00143">
    <property type="entry name" value="INSULINASE"/>
    <property type="match status" value="1"/>
</dbReference>
<accession>A0A388SFC7</accession>
<keyword evidence="4" id="KW-0175">Coiled coil</keyword>
<evidence type="ECO:0000256" key="1">
    <source>
        <dbReference type="ARBA" id="ARBA00001947"/>
    </source>
</evidence>
<evidence type="ECO:0000259" key="7">
    <source>
        <dbReference type="Pfam" id="PF05193"/>
    </source>
</evidence>
<feature type="domain" description="Peptidase M16 C-terminal" evidence="7">
    <location>
        <begin position="748"/>
        <end position="907"/>
    </location>
</feature>
<evidence type="ECO:0000256" key="4">
    <source>
        <dbReference type="SAM" id="Coils"/>
    </source>
</evidence>
<dbReference type="RefSeq" id="WP_116270414.1">
    <property type="nucleotide sequence ID" value="NZ_BGZJ01000001.1"/>
</dbReference>
<comment type="cofactor">
    <cofactor evidence="1">
        <name>Zn(2+)</name>
        <dbReference type="ChEBI" id="CHEBI:29105"/>
    </cofactor>
</comment>
<dbReference type="GO" id="GO:0004222">
    <property type="term" value="F:metalloendopeptidase activity"/>
    <property type="evidence" value="ECO:0007669"/>
    <property type="project" value="InterPro"/>
</dbReference>
<dbReference type="PANTHER" id="PTHR11851:SF49">
    <property type="entry name" value="MITOCHONDRIAL-PROCESSING PEPTIDASE SUBUNIT ALPHA"/>
    <property type="match status" value="1"/>
</dbReference>
<reference evidence="8 9" key="1">
    <citation type="journal article" date="2018" name="Int. J. Syst. Evol. Microbiol.">
        <title>Mesosutterella multiformis gen. nov., sp. nov., a member of the family Sutterellaceae and Sutterella megalosphaeroides sp. nov., isolated from human faeces.</title>
        <authorList>
            <person name="Sakamoto M."/>
            <person name="Ikeyama N."/>
            <person name="Kunihiro T."/>
            <person name="Iino T."/>
            <person name="Yuki M."/>
            <person name="Ohkuma M."/>
        </authorList>
    </citation>
    <scope>NUCLEOTIDE SEQUENCE [LARGE SCALE GENOMIC DNA]</scope>
    <source>
        <strain evidence="8 9">4NBBH2</strain>
    </source>
</reference>
<dbReference type="OrthoDB" id="9811314at2"/>
<evidence type="ECO:0000313" key="8">
    <source>
        <dbReference type="EMBL" id="GBO94169.1"/>
    </source>
</evidence>
<feature type="signal peptide" evidence="5">
    <location>
        <begin position="1"/>
        <end position="24"/>
    </location>
</feature>
<dbReference type="Pfam" id="PF05193">
    <property type="entry name" value="Peptidase_M16_C"/>
    <property type="match status" value="2"/>
</dbReference>
<dbReference type="PANTHER" id="PTHR11851">
    <property type="entry name" value="METALLOPROTEASE"/>
    <property type="match status" value="1"/>
</dbReference>
<name>A0A388SFC7_9BURK</name>
<feature type="domain" description="Peptidase M16 N-terminal" evidence="6">
    <location>
        <begin position="76"/>
        <end position="221"/>
    </location>
</feature>
<feature type="coiled-coil region" evidence="4">
    <location>
        <begin position="410"/>
        <end position="437"/>
    </location>
</feature>
<comment type="similarity">
    <text evidence="2 3">Belongs to the peptidase M16 family.</text>
</comment>
<organism evidence="8 9">
    <name type="scientific">Mesosutterella multiformis</name>
    <dbReference type="NCBI Taxonomy" id="2259133"/>
    <lineage>
        <taxon>Bacteria</taxon>
        <taxon>Pseudomonadati</taxon>
        <taxon>Pseudomonadota</taxon>
        <taxon>Betaproteobacteria</taxon>
        <taxon>Burkholderiales</taxon>
        <taxon>Sutterellaceae</taxon>
        <taxon>Mesosutterella</taxon>
    </lineage>
</organism>
<feature type="chain" id="PRO_5017301532" evidence="5">
    <location>
        <begin position="25"/>
        <end position="980"/>
    </location>
</feature>
<protein>
    <submittedName>
        <fullName evidence="8">Peptidase M16</fullName>
    </submittedName>
</protein>
<dbReference type="GO" id="GO:0046872">
    <property type="term" value="F:metal ion binding"/>
    <property type="evidence" value="ECO:0007669"/>
    <property type="project" value="InterPro"/>
</dbReference>
<keyword evidence="9" id="KW-1185">Reference proteome</keyword>
<evidence type="ECO:0000256" key="5">
    <source>
        <dbReference type="SAM" id="SignalP"/>
    </source>
</evidence>
<evidence type="ECO:0000256" key="3">
    <source>
        <dbReference type="RuleBase" id="RU004447"/>
    </source>
</evidence>
<dbReference type="Gene3D" id="3.30.830.10">
    <property type="entry name" value="Metalloenzyme, LuxS/M16 peptidase-like"/>
    <property type="match status" value="4"/>
</dbReference>
<dbReference type="GO" id="GO:0006508">
    <property type="term" value="P:proteolysis"/>
    <property type="evidence" value="ECO:0007669"/>
    <property type="project" value="InterPro"/>
</dbReference>
<evidence type="ECO:0000256" key="2">
    <source>
        <dbReference type="ARBA" id="ARBA00007261"/>
    </source>
</evidence>
<keyword evidence="5" id="KW-0732">Signal</keyword>
<proteinExistence type="inferred from homology"/>
<dbReference type="SUPFAM" id="SSF63411">
    <property type="entry name" value="LuxS/MPP-like metallohydrolase"/>
    <property type="match status" value="4"/>
</dbReference>
<dbReference type="InterPro" id="IPR011765">
    <property type="entry name" value="Pept_M16_N"/>
</dbReference>
<dbReference type="InterPro" id="IPR011249">
    <property type="entry name" value="Metalloenz_LuxS/M16"/>
</dbReference>
<feature type="domain" description="Peptidase M16 C-terminal" evidence="7">
    <location>
        <begin position="237"/>
        <end position="418"/>
    </location>
</feature>
<dbReference type="InterPro" id="IPR001431">
    <property type="entry name" value="Pept_M16_Zn_BS"/>
</dbReference>
<gene>
    <name evidence="8" type="ORF">MESMUL_15230</name>
</gene>
<evidence type="ECO:0000313" key="9">
    <source>
        <dbReference type="Proteomes" id="UP000266091"/>
    </source>
</evidence>
<dbReference type="Proteomes" id="UP000266091">
    <property type="component" value="Unassembled WGS sequence"/>
</dbReference>
<comment type="caution">
    <text evidence="8">The sequence shown here is derived from an EMBL/GenBank/DDBJ whole genome shotgun (WGS) entry which is preliminary data.</text>
</comment>
<sequence length="980" mass="107614">MKYRLIFLAVASASLALSGAAAYAALPAASAAVSAPASHSAAAEFSWYKAAFPWDHSDLKPDPAMTYGVLPNGVRYVILPHQTPKGRVSLYLDVQAGSYFETPEQLGYAHYIEHMAFNGTKHFAPGSLIPFFQKNGMSFGGDTNASTDPVETIYTLDLSSGSSDQLQKGLSILRDYADGQLFIPNEVKEEMGIILSEKRARDSESQQAEDAFRNWFYRGSKFTDATIGKTETIKAANSDNLRPFYDTWYRSDRMVVIAVGDVNPEKTKAEIEAAFGSMKKATASDPGAVIPSLGNPTAAGVRAWVSTRKESTTRIMVYVMHPRRHEAPSRAASEQDVADGIASSIFERRLQQREEKSPGIWRGAGFSSDIRSSLTPEAVMVAVTSNDGWKKALTGLEEESASAIRYGFTKEELDLALKRYEEKLRAAVQNYNGYQSSDIAGAIAWTINSDQVVTSPEQDLEFFNSIKKDMTLERVNAAFRDAFKPENRTIQLSGGAKATTAEVVKVWQEAASRPAKPLAEQSTVKFPYLTLPAMPTGTSAAAWQPILSGKAFQTRVAAKDLNLQIEEATLPNGIRLYLQPLTMEKGTVQASLIFGSGTQTYEDIDAWKPKLAQSVLQQHGVGKLTQTQTADTLGTKGIAVAESYSPDHFSISGTAQKGDVKTLLEALWTQYQQPTVDAADLTRVKESLAQNRHLLYETTAGAASWKPLAWFTGDLERVRPLSPTNLDRYTLPAVREVIAASRTVSPIAIVISGDFDKKAAVDAVAQLFNAEKTGTESGVKRESPLSFPSGRENRVVIADTAPKAFLNEAWRLPNTDGADRKTVMTYRMAASVLSDKLREVIREKLGAAYSPWSFYYQSPRNDGFGFIWASVQTSPDQLALVRKTLGQVMGDLASKGITEDELEKLKKPMITALQTQRKLNVRWEALLRLEVTEKQPWIKWNEEDIPALQAVTADDVTSALRLAFKSQPAIHIITTEDKAE</sequence>
<evidence type="ECO:0000259" key="6">
    <source>
        <dbReference type="Pfam" id="PF00675"/>
    </source>
</evidence>
<dbReference type="EMBL" id="BGZJ01000001">
    <property type="protein sequence ID" value="GBO94169.1"/>
    <property type="molecule type" value="Genomic_DNA"/>
</dbReference>
<dbReference type="AlphaFoldDB" id="A0A388SFC7"/>
<dbReference type="InterPro" id="IPR007863">
    <property type="entry name" value="Peptidase_M16_C"/>
</dbReference>
<dbReference type="Pfam" id="PF00675">
    <property type="entry name" value="Peptidase_M16"/>
    <property type="match status" value="1"/>
</dbReference>